<dbReference type="FunFam" id="6.10.250.3250:FF:000001">
    <property type="entry name" value="60S ribosomal protein L13a"/>
    <property type="match status" value="1"/>
</dbReference>
<organism evidence="4 5">
    <name type="scientific">Colocasia esculenta</name>
    <name type="common">Wild taro</name>
    <name type="synonym">Arum esculentum</name>
    <dbReference type="NCBI Taxonomy" id="4460"/>
    <lineage>
        <taxon>Eukaryota</taxon>
        <taxon>Viridiplantae</taxon>
        <taxon>Streptophyta</taxon>
        <taxon>Embryophyta</taxon>
        <taxon>Tracheophyta</taxon>
        <taxon>Spermatophyta</taxon>
        <taxon>Magnoliopsida</taxon>
        <taxon>Liliopsida</taxon>
        <taxon>Araceae</taxon>
        <taxon>Aroideae</taxon>
        <taxon>Colocasieae</taxon>
        <taxon>Colocasia</taxon>
    </lineage>
</organism>
<sequence length="94" mass="11193">MRTTYHADCCLFADWWWLHLLQELEEKRKQRSQVAYERKKQLNRCRAQAEAASEQQLGRYWVHSLVVSEEHPFAVSPYICLLLKSADHVMDDTV</sequence>
<dbReference type="Proteomes" id="UP000652761">
    <property type="component" value="Unassembled WGS sequence"/>
</dbReference>
<dbReference type="GO" id="GO:1990904">
    <property type="term" value="C:ribonucleoprotein complex"/>
    <property type="evidence" value="ECO:0007669"/>
    <property type="project" value="UniProtKB-KW"/>
</dbReference>
<dbReference type="GO" id="GO:0005840">
    <property type="term" value="C:ribosome"/>
    <property type="evidence" value="ECO:0007669"/>
    <property type="project" value="UniProtKB-KW"/>
</dbReference>
<evidence type="ECO:0000256" key="3">
    <source>
        <dbReference type="ARBA" id="ARBA00023274"/>
    </source>
</evidence>
<evidence type="ECO:0000313" key="4">
    <source>
        <dbReference type="EMBL" id="MQM11280.1"/>
    </source>
</evidence>
<dbReference type="EMBL" id="NMUH01004927">
    <property type="protein sequence ID" value="MQM11280.1"/>
    <property type="molecule type" value="Genomic_DNA"/>
</dbReference>
<dbReference type="Gene3D" id="6.10.250.3250">
    <property type="match status" value="1"/>
</dbReference>
<evidence type="ECO:0000313" key="5">
    <source>
        <dbReference type="Proteomes" id="UP000652761"/>
    </source>
</evidence>
<reference evidence="4" key="1">
    <citation type="submission" date="2017-07" db="EMBL/GenBank/DDBJ databases">
        <title>Taro Niue Genome Assembly and Annotation.</title>
        <authorList>
            <person name="Atibalentja N."/>
            <person name="Keating K."/>
            <person name="Fields C.J."/>
        </authorList>
    </citation>
    <scope>NUCLEOTIDE SEQUENCE</scope>
    <source>
        <strain evidence="4">Niue_2</strain>
        <tissue evidence="4">Leaf</tissue>
    </source>
</reference>
<keyword evidence="2" id="KW-0689">Ribosomal protein</keyword>
<dbReference type="AlphaFoldDB" id="A0A843X547"/>
<keyword evidence="5" id="KW-1185">Reference proteome</keyword>
<proteinExistence type="inferred from homology"/>
<comment type="similarity">
    <text evidence="1">Belongs to the universal ribosomal protein uL13 family.</text>
</comment>
<protein>
    <submittedName>
        <fullName evidence="4">Uncharacterized protein</fullName>
    </submittedName>
</protein>
<accession>A0A843X547</accession>
<comment type="caution">
    <text evidence="4">The sequence shown here is derived from an EMBL/GenBank/DDBJ whole genome shotgun (WGS) entry which is preliminary data.</text>
</comment>
<keyword evidence="3" id="KW-0687">Ribonucleoprotein</keyword>
<name>A0A843X547_COLES</name>
<evidence type="ECO:0000256" key="1">
    <source>
        <dbReference type="ARBA" id="ARBA00006227"/>
    </source>
</evidence>
<evidence type="ECO:0000256" key="2">
    <source>
        <dbReference type="ARBA" id="ARBA00022980"/>
    </source>
</evidence>
<gene>
    <name evidence="4" type="ORF">Taro_044183</name>
</gene>